<dbReference type="EMBL" id="JBHSKD010000018">
    <property type="protein sequence ID" value="MFC5177835.1"/>
    <property type="molecule type" value="Genomic_DNA"/>
</dbReference>
<dbReference type="Pfam" id="PF10589">
    <property type="entry name" value="NADH_4Fe-4S"/>
    <property type="match status" value="1"/>
</dbReference>
<comment type="cofactor">
    <cofactor evidence="2">
        <name>[4Fe-4S] cluster</name>
        <dbReference type="ChEBI" id="CHEBI:49883"/>
    </cofactor>
</comment>
<evidence type="ECO:0000313" key="12">
    <source>
        <dbReference type="Proteomes" id="UP001596087"/>
    </source>
</evidence>
<dbReference type="Gene3D" id="3.40.50.11540">
    <property type="entry name" value="NADH-ubiquinone oxidoreductase 51kDa subunit"/>
    <property type="match status" value="1"/>
</dbReference>
<reference evidence="12" key="1">
    <citation type="journal article" date="2019" name="Int. J. Syst. Evol. Microbiol.">
        <title>The Global Catalogue of Microorganisms (GCM) 10K type strain sequencing project: providing services to taxonomists for standard genome sequencing and annotation.</title>
        <authorList>
            <consortium name="The Broad Institute Genomics Platform"/>
            <consortium name="The Broad Institute Genome Sequencing Center for Infectious Disease"/>
            <person name="Wu L."/>
            <person name="Ma J."/>
        </authorList>
    </citation>
    <scope>NUCLEOTIDE SEQUENCE [LARGE SCALE GENOMIC DNA]</scope>
    <source>
        <strain evidence="12">DFY41</strain>
    </source>
</reference>
<dbReference type="SMART" id="SM00928">
    <property type="entry name" value="NADH_4Fe-4S"/>
    <property type="match status" value="1"/>
</dbReference>
<dbReference type="PANTHER" id="PTHR11780:SF10">
    <property type="entry name" value="NADH DEHYDROGENASE [UBIQUINONE] FLAVOPROTEIN 1, MITOCHONDRIAL"/>
    <property type="match status" value="1"/>
</dbReference>
<comment type="similarity">
    <text evidence="3">Belongs to the complex I 51 kDa subunit family.</text>
</comment>
<dbReference type="Gene3D" id="3.10.20.600">
    <property type="match status" value="1"/>
</dbReference>
<dbReference type="InterPro" id="IPR050837">
    <property type="entry name" value="ComplexI_51kDa_subunit"/>
</dbReference>
<evidence type="ECO:0000256" key="5">
    <source>
        <dbReference type="ARBA" id="ARBA00022630"/>
    </source>
</evidence>
<evidence type="ECO:0000256" key="7">
    <source>
        <dbReference type="ARBA" id="ARBA00022723"/>
    </source>
</evidence>
<sequence>MTTLFHPLTPVVEEGPALLAGTEEGPSLAAHRVQHGDLPRLDAETLEALVEGVALRGRGGAAFPFATKLAAARRNSRHGRRPVVVVNLSEGEPASSKDAALAATRPHLVLDGAAVTARALRSRELHVVLPGDRPAAAEAMRTALAERRDLPTVHTHVAEPRFVAGQARAVLELMAGRPGLPVTAWQPEAVSGHRGRPTLLSNAETWARVGLLALAGPTSYAALGTADEPGTTLLTLSRPGTRPLVREVAYGARFRDLLRPGDLGRPALLGGFHGTWVTAETLANARISVTGLRALGASLGAGVVLTAPEGTCPVVLTARITDYLAGQSARRCGPCLNGLPALARAVADVRDGQGGTDRALGLAATVERRGACAHPDGTVRLVRSLLATFADEVDVHARGGCSERTPLHVVHAEEVAS</sequence>
<protein>
    <submittedName>
        <fullName evidence="11">NADH-ubiquinone oxidoreductase-F iron-sulfur binding region domain-containing protein</fullName>
    </submittedName>
</protein>
<keyword evidence="8" id="KW-0408">Iron</keyword>
<evidence type="ECO:0000256" key="8">
    <source>
        <dbReference type="ARBA" id="ARBA00023004"/>
    </source>
</evidence>
<keyword evidence="4" id="KW-0004">4Fe-4S</keyword>
<dbReference type="Gene3D" id="1.20.1440.230">
    <property type="entry name" value="NADH-ubiquinone oxidoreductase 51kDa subunit, iron-sulphur binding domain"/>
    <property type="match status" value="1"/>
</dbReference>
<dbReference type="InterPro" id="IPR037225">
    <property type="entry name" value="Nuo51_FMN-bd_sf"/>
</dbReference>
<keyword evidence="12" id="KW-1185">Reference proteome</keyword>
<evidence type="ECO:0000256" key="6">
    <source>
        <dbReference type="ARBA" id="ARBA00022643"/>
    </source>
</evidence>
<dbReference type="Pfam" id="PF01512">
    <property type="entry name" value="Complex1_51K"/>
    <property type="match status" value="1"/>
</dbReference>
<evidence type="ECO:0000256" key="4">
    <source>
        <dbReference type="ARBA" id="ARBA00022485"/>
    </source>
</evidence>
<keyword evidence="5" id="KW-0285">Flavoprotein</keyword>
<dbReference type="InterPro" id="IPR011538">
    <property type="entry name" value="Nuo51_FMN-bd"/>
</dbReference>
<dbReference type="RefSeq" id="WP_378591215.1">
    <property type="nucleotide sequence ID" value="NZ_JBHSKD010000018.1"/>
</dbReference>
<comment type="cofactor">
    <cofactor evidence="1">
        <name>FMN</name>
        <dbReference type="ChEBI" id="CHEBI:58210"/>
    </cofactor>
</comment>
<feature type="domain" description="NADH-ubiquinone oxidoreductase 51kDa subunit iron-sulphur binding" evidence="10">
    <location>
        <begin position="314"/>
        <end position="359"/>
    </location>
</feature>
<keyword evidence="6" id="KW-0288">FMN</keyword>
<keyword evidence="9" id="KW-0411">Iron-sulfur</keyword>
<dbReference type="InterPro" id="IPR037207">
    <property type="entry name" value="Nuop51_4Fe4S-bd_sf"/>
</dbReference>
<name>A0ABW0BKN8_9ACTN</name>
<dbReference type="Proteomes" id="UP001596087">
    <property type="component" value="Unassembled WGS sequence"/>
</dbReference>
<evidence type="ECO:0000259" key="10">
    <source>
        <dbReference type="SMART" id="SM00928"/>
    </source>
</evidence>
<evidence type="ECO:0000256" key="9">
    <source>
        <dbReference type="ARBA" id="ARBA00023014"/>
    </source>
</evidence>
<evidence type="ECO:0000256" key="2">
    <source>
        <dbReference type="ARBA" id="ARBA00001966"/>
    </source>
</evidence>
<dbReference type="SUPFAM" id="SSF142019">
    <property type="entry name" value="Nqo1 FMN-binding domain-like"/>
    <property type="match status" value="1"/>
</dbReference>
<dbReference type="SUPFAM" id="SSF140490">
    <property type="entry name" value="Nqo1C-terminal domain-like"/>
    <property type="match status" value="1"/>
</dbReference>
<accession>A0ABW0BKN8</accession>
<gene>
    <name evidence="11" type="ORF">ACFPGP_14225</name>
</gene>
<keyword evidence="7" id="KW-0479">Metal-binding</keyword>
<evidence type="ECO:0000256" key="1">
    <source>
        <dbReference type="ARBA" id="ARBA00001917"/>
    </source>
</evidence>
<proteinExistence type="inferred from homology"/>
<dbReference type="PANTHER" id="PTHR11780">
    <property type="entry name" value="NADH-UBIQUINONE OXIDOREDUCTASE FLAVOPROTEIN 1 NDUFV1"/>
    <property type="match status" value="1"/>
</dbReference>
<comment type="caution">
    <text evidence="11">The sequence shown here is derived from an EMBL/GenBank/DDBJ whole genome shotgun (WGS) entry which is preliminary data.</text>
</comment>
<dbReference type="InterPro" id="IPR019575">
    <property type="entry name" value="Nuop51_4Fe4S-bd"/>
</dbReference>
<organism evidence="11 12">
    <name type="scientific">Nocardioides taihuensis</name>
    <dbReference type="NCBI Taxonomy" id="1835606"/>
    <lineage>
        <taxon>Bacteria</taxon>
        <taxon>Bacillati</taxon>
        <taxon>Actinomycetota</taxon>
        <taxon>Actinomycetes</taxon>
        <taxon>Propionibacteriales</taxon>
        <taxon>Nocardioidaceae</taxon>
        <taxon>Nocardioides</taxon>
    </lineage>
</organism>
<evidence type="ECO:0000313" key="11">
    <source>
        <dbReference type="EMBL" id="MFC5177835.1"/>
    </source>
</evidence>
<evidence type="ECO:0000256" key="3">
    <source>
        <dbReference type="ARBA" id="ARBA00007523"/>
    </source>
</evidence>